<proteinExistence type="predicted"/>
<accession>Q9L981</accession>
<protein>
    <submittedName>
        <fullName evidence="1">ORF31</fullName>
    </submittedName>
</protein>
<organism evidence="1">
    <name type="scientific">Vibrio cholerae</name>
    <dbReference type="NCBI Taxonomy" id="666"/>
    <lineage>
        <taxon>Bacteria</taxon>
        <taxon>Pseudomonadati</taxon>
        <taxon>Pseudomonadota</taxon>
        <taxon>Gammaproteobacteria</taxon>
        <taxon>Vibrionales</taxon>
        <taxon>Vibrionaceae</taxon>
        <taxon>Vibrio</taxon>
    </lineage>
</organism>
<name>Q9L981_VIBCL</name>
<dbReference type="EMBL" id="AF179596">
    <property type="protein sequence ID" value="AAF71194.1"/>
    <property type="molecule type" value="Genomic_DNA"/>
</dbReference>
<reference evidence="1" key="1">
    <citation type="journal article" date="2000" name="Microbiology">
        <title>The Vibrio cholerae O1 chromosomal integron.</title>
        <authorList>
            <person name="Clark C.A."/>
            <person name="Purins L."/>
            <person name="Kaewrakon P."/>
            <person name="Focareta T."/>
            <person name="Manning P.A."/>
        </authorList>
    </citation>
    <scope>NUCLEOTIDE SEQUENCE</scope>
    <source>
        <strain evidence="1">569B</strain>
    </source>
</reference>
<evidence type="ECO:0000313" key="1">
    <source>
        <dbReference type="EMBL" id="AAF71194.1"/>
    </source>
</evidence>
<dbReference type="AlphaFoldDB" id="Q9L981"/>
<sequence length="50" mass="5564">MTSPDYVIIDNLAKHILCHIMINKPVMCASLASSSCPVPTEEFLKLLPYD</sequence>